<reference evidence="1 2" key="2">
    <citation type="journal article" date="2022" name="Mol. Ecol. Resour.">
        <title>The genomes of chicory, endive, great burdock and yacon provide insights into Asteraceae paleo-polyploidization history and plant inulin production.</title>
        <authorList>
            <person name="Fan W."/>
            <person name="Wang S."/>
            <person name="Wang H."/>
            <person name="Wang A."/>
            <person name="Jiang F."/>
            <person name="Liu H."/>
            <person name="Zhao H."/>
            <person name="Xu D."/>
            <person name="Zhang Y."/>
        </authorList>
    </citation>
    <scope>NUCLEOTIDE SEQUENCE [LARGE SCALE GENOMIC DNA]</scope>
    <source>
        <strain evidence="2">cv. Punajuju</strain>
        <tissue evidence="1">Leaves</tissue>
    </source>
</reference>
<comment type="caution">
    <text evidence="1">The sequence shown here is derived from an EMBL/GenBank/DDBJ whole genome shotgun (WGS) entry which is preliminary data.</text>
</comment>
<keyword evidence="2" id="KW-1185">Reference proteome</keyword>
<evidence type="ECO:0000313" key="2">
    <source>
        <dbReference type="Proteomes" id="UP001055811"/>
    </source>
</evidence>
<gene>
    <name evidence="1" type="ORF">L2E82_42337</name>
</gene>
<proteinExistence type="predicted"/>
<reference evidence="2" key="1">
    <citation type="journal article" date="2022" name="Mol. Ecol. Resour.">
        <title>The genomes of chicory, endive, great burdock and yacon provide insights into Asteraceae palaeo-polyploidization history and plant inulin production.</title>
        <authorList>
            <person name="Fan W."/>
            <person name="Wang S."/>
            <person name="Wang H."/>
            <person name="Wang A."/>
            <person name="Jiang F."/>
            <person name="Liu H."/>
            <person name="Zhao H."/>
            <person name="Xu D."/>
            <person name="Zhang Y."/>
        </authorList>
    </citation>
    <scope>NUCLEOTIDE SEQUENCE [LARGE SCALE GENOMIC DNA]</scope>
    <source>
        <strain evidence="2">cv. Punajuju</strain>
    </source>
</reference>
<name>A0ACB8ZMT3_CICIN</name>
<accession>A0ACB8ZMT3</accession>
<sequence>MLCNIFGKLYSKFMAITLQSDLCTSLATTMAPFSIITRSIPSSLDPETLNYQTRIKQKHVVMFIFNFVNSK</sequence>
<dbReference type="EMBL" id="CM042016">
    <property type="protein sequence ID" value="KAI3698640.1"/>
    <property type="molecule type" value="Genomic_DNA"/>
</dbReference>
<protein>
    <submittedName>
        <fullName evidence="1">Uncharacterized protein</fullName>
    </submittedName>
</protein>
<organism evidence="1 2">
    <name type="scientific">Cichorium intybus</name>
    <name type="common">Chicory</name>
    <dbReference type="NCBI Taxonomy" id="13427"/>
    <lineage>
        <taxon>Eukaryota</taxon>
        <taxon>Viridiplantae</taxon>
        <taxon>Streptophyta</taxon>
        <taxon>Embryophyta</taxon>
        <taxon>Tracheophyta</taxon>
        <taxon>Spermatophyta</taxon>
        <taxon>Magnoliopsida</taxon>
        <taxon>eudicotyledons</taxon>
        <taxon>Gunneridae</taxon>
        <taxon>Pentapetalae</taxon>
        <taxon>asterids</taxon>
        <taxon>campanulids</taxon>
        <taxon>Asterales</taxon>
        <taxon>Asteraceae</taxon>
        <taxon>Cichorioideae</taxon>
        <taxon>Cichorieae</taxon>
        <taxon>Cichoriinae</taxon>
        <taxon>Cichorium</taxon>
    </lineage>
</organism>
<evidence type="ECO:0000313" key="1">
    <source>
        <dbReference type="EMBL" id="KAI3698640.1"/>
    </source>
</evidence>
<dbReference type="Proteomes" id="UP001055811">
    <property type="component" value="Linkage Group LG08"/>
</dbReference>